<accession>A0A7I4Y2D1</accession>
<feature type="coiled-coil region" evidence="1">
    <location>
        <begin position="109"/>
        <end position="168"/>
    </location>
</feature>
<dbReference type="OrthoDB" id="5791810at2759"/>
<sequence length="171" mass="19693">MEESLEDRITTIERALGIDECTDAKAKDFDVAALQARLSKLGLDRVMKIPLAKLKKLKNLTNKPPTQSLSERLTTIEFCESLIRQRAELLKEFDERLEVVLKTDKIGLVPQQEKELDAIQKDIEKGLEEWKKYTMELDTFKAEYFSVIGALRERLEEMECVISQAEKESEA</sequence>
<evidence type="ECO:0000256" key="1">
    <source>
        <dbReference type="SAM" id="Coils"/>
    </source>
</evidence>
<dbReference type="WBParaSite" id="HCON_00039780-00001">
    <property type="protein sequence ID" value="HCON_00039780-00001"/>
    <property type="gene ID" value="HCON_00039780"/>
</dbReference>
<keyword evidence="2" id="KW-1185">Reference proteome</keyword>
<reference evidence="3" key="1">
    <citation type="submission" date="2020-12" db="UniProtKB">
        <authorList>
            <consortium name="WormBaseParasite"/>
        </authorList>
    </citation>
    <scope>IDENTIFICATION</scope>
    <source>
        <strain evidence="3">MHco3</strain>
    </source>
</reference>
<proteinExistence type="predicted"/>
<evidence type="ECO:0000313" key="2">
    <source>
        <dbReference type="Proteomes" id="UP000025227"/>
    </source>
</evidence>
<name>A0A7I4Y2D1_HAECO</name>
<dbReference type="AlphaFoldDB" id="A0A7I4Y2D1"/>
<protein>
    <submittedName>
        <fullName evidence="3">Uncharacterized protein</fullName>
    </submittedName>
</protein>
<dbReference type="OMA" id="CKANLLM"/>
<dbReference type="Proteomes" id="UP000025227">
    <property type="component" value="Unplaced"/>
</dbReference>
<evidence type="ECO:0000313" key="3">
    <source>
        <dbReference type="WBParaSite" id="HCON_00039780-00001"/>
    </source>
</evidence>
<organism evidence="2 3">
    <name type="scientific">Haemonchus contortus</name>
    <name type="common">Barber pole worm</name>
    <dbReference type="NCBI Taxonomy" id="6289"/>
    <lineage>
        <taxon>Eukaryota</taxon>
        <taxon>Metazoa</taxon>
        <taxon>Ecdysozoa</taxon>
        <taxon>Nematoda</taxon>
        <taxon>Chromadorea</taxon>
        <taxon>Rhabditida</taxon>
        <taxon>Rhabditina</taxon>
        <taxon>Rhabditomorpha</taxon>
        <taxon>Strongyloidea</taxon>
        <taxon>Trichostrongylidae</taxon>
        <taxon>Haemonchus</taxon>
    </lineage>
</organism>
<keyword evidence="1" id="KW-0175">Coiled coil</keyword>